<comment type="caution">
    <text evidence="1">The sequence shown here is derived from an EMBL/GenBank/DDBJ whole genome shotgun (WGS) entry which is preliminary data.</text>
</comment>
<accession>A0ABR8PVC6</accession>
<proteinExistence type="predicted"/>
<sequence length="129" mass="14710">MNVKIIDILEKSISGYKVILEIDNERITVEWDGSKPEKNVEYSIEIDIDDELIWNNNIALATESTTSIKQDENHINIVAKLDYNHEDNLASLNMNGSVVLIDLDGMNKDISNEWVKIQCSSIKVYNINL</sequence>
<keyword evidence="2" id="KW-1185">Reference proteome</keyword>
<gene>
    <name evidence="1" type="ORF">H9661_12100</name>
</gene>
<dbReference type="RefSeq" id="WP_191769057.1">
    <property type="nucleotide sequence ID" value="NZ_JACSRA010000019.1"/>
</dbReference>
<evidence type="ECO:0000313" key="2">
    <source>
        <dbReference type="Proteomes" id="UP000627781"/>
    </source>
</evidence>
<reference evidence="1 2" key="1">
    <citation type="submission" date="2020-08" db="EMBL/GenBank/DDBJ databases">
        <title>A Genomic Blueprint of the Chicken Gut Microbiome.</title>
        <authorList>
            <person name="Gilroy R."/>
            <person name="Ravi A."/>
            <person name="Getino M."/>
            <person name="Pursley I."/>
            <person name="Horton D.L."/>
            <person name="Alikhan N.-F."/>
            <person name="Baker D."/>
            <person name="Gharbi K."/>
            <person name="Hall N."/>
            <person name="Watson M."/>
            <person name="Adriaenssens E.M."/>
            <person name="Foster-Nyarko E."/>
            <person name="Jarju S."/>
            <person name="Secka A."/>
            <person name="Antonio M."/>
            <person name="Oren A."/>
            <person name="Chaudhuri R."/>
            <person name="La Ragione R.M."/>
            <person name="Hildebrand F."/>
            <person name="Pallen M.J."/>
        </authorList>
    </citation>
    <scope>NUCLEOTIDE SEQUENCE [LARGE SCALE GENOMIC DNA]</scope>
    <source>
        <strain evidence="1 2">Sa3CVN1</strain>
    </source>
</reference>
<dbReference type="Proteomes" id="UP000627781">
    <property type="component" value="Unassembled WGS sequence"/>
</dbReference>
<protein>
    <submittedName>
        <fullName evidence="1">Uncharacterized protein</fullName>
    </submittedName>
</protein>
<evidence type="ECO:0000313" key="1">
    <source>
        <dbReference type="EMBL" id="MBD7912100.1"/>
    </source>
</evidence>
<dbReference type="EMBL" id="JACSRA010000019">
    <property type="protein sequence ID" value="MBD7912100.1"/>
    <property type="molecule type" value="Genomic_DNA"/>
</dbReference>
<organism evidence="1 2">
    <name type="scientific">Clostridium cibarium</name>
    <dbReference type="NCBI Taxonomy" id="2762247"/>
    <lineage>
        <taxon>Bacteria</taxon>
        <taxon>Bacillati</taxon>
        <taxon>Bacillota</taxon>
        <taxon>Clostridia</taxon>
        <taxon>Eubacteriales</taxon>
        <taxon>Clostridiaceae</taxon>
        <taxon>Clostridium</taxon>
    </lineage>
</organism>
<name>A0ABR8PVC6_9CLOT</name>